<dbReference type="GO" id="GO:0005886">
    <property type="term" value="C:plasma membrane"/>
    <property type="evidence" value="ECO:0007669"/>
    <property type="project" value="TreeGrafter"/>
</dbReference>
<keyword evidence="1" id="KW-0812">Transmembrane</keyword>
<gene>
    <name evidence="2" type="ORF">S03H2_59069</name>
</gene>
<sequence>MIIKHFGVDSREVERNITRPLEDAISLIPGIEELRSISEFGKSRTNLILAPGVSEDEVYLLLRDAVDRIYNRLPASVQKPQIISSSIDQRPVFVASIRSEALNSDELRKYVEKDIKPSYEKIEGTGEIEVGGGEVKEIHVQVDIQRKLKTIEELKDLELALANGILIVIFFLLLFAGD</sequence>
<dbReference type="SUPFAM" id="SSF82693">
    <property type="entry name" value="Multidrug efflux transporter AcrB pore domain, PN1, PN2, PC1 and PC2 subdomains"/>
    <property type="match status" value="1"/>
</dbReference>
<organism evidence="2">
    <name type="scientific">marine sediment metagenome</name>
    <dbReference type="NCBI Taxonomy" id="412755"/>
    <lineage>
        <taxon>unclassified sequences</taxon>
        <taxon>metagenomes</taxon>
        <taxon>ecological metagenomes</taxon>
    </lineage>
</organism>
<accession>X1ICI3</accession>
<dbReference type="InterPro" id="IPR001036">
    <property type="entry name" value="Acrflvin-R"/>
</dbReference>
<name>X1ICI3_9ZZZZ</name>
<dbReference type="AlphaFoldDB" id="X1ICI3"/>
<keyword evidence="1" id="KW-0472">Membrane</keyword>
<dbReference type="InterPro" id="IPR027463">
    <property type="entry name" value="AcrB_DN_DC_subdom"/>
</dbReference>
<feature type="non-terminal residue" evidence="2">
    <location>
        <position position="178"/>
    </location>
</feature>
<evidence type="ECO:0000256" key="1">
    <source>
        <dbReference type="SAM" id="Phobius"/>
    </source>
</evidence>
<evidence type="ECO:0000313" key="2">
    <source>
        <dbReference type="EMBL" id="GAH79402.1"/>
    </source>
</evidence>
<dbReference type="Gene3D" id="3.30.2090.10">
    <property type="entry name" value="Multidrug efflux transporter AcrB TolC docking domain, DN and DC subdomains"/>
    <property type="match status" value="1"/>
</dbReference>
<reference evidence="2" key="1">
    <citation type="journal article" date="2014" name="Front. Microbiol.">
        <title>High frequency of phylogenetically diverse reductive dehalogenase-homologous genes in deep subseafloor sedimentary metagenomes.</title>
        <authorList>
            <person name="Kawai M."/>
            <person name="Futagami T."/>
            <person name="Toyoda A."/>
            <person name="Takaki Y."/>
            <person name="Nishi S."/>
            <person name="Hori S."/>
            <person name="Arai W."/>
            <person name="Tsubouchi T."/>
            <person name="Morono Y."/>
            <person name="Uchiyama I."/>
            <person name="Ito T."/>
            <person name="Fujiyama A."/>
            <person name="Inagaki F."/>
            <person name="Takami H."/>
        </authorList>
    </citation>
    <scope>NUCLEOTIDE SEQUENCE</scope>
    <source>
        <strain evidence="2">Expedition CK06-06</strain>
    </source>
</reference>
<dbReference type="PANTHER" id="PTHR32063">
    <property type="match status" value="1"/>
</dbReference>
<comment type="caution">
    <text evidence="2">The sequence shown here is derived from an EMBL/GenBank/DDBJ whole genome shotgun (WGS) entry which is preliminary data.</text>
</comment>
<dbReference type="Gene3D" id="3.30.70.1430">
    <property type="entry name" value="Multidrug efflux transporter AcrB pore domain"/>
    <property type="match status" value="1"/>
</dbReference>
<keyword evidence="1" id="KW-1133">Transmembrane helix</keyword>
<proteinExistence type="predicted"/>
<dbReference type="EMBL" id="BARU01037965">
    <property type="protein sequence ID" value="GAH79402.1"/>
    <property type="molecule type" value="Genomic_DNA"/>
</dbReference>
<dbReference type="GO" id="GO:0042910">
    <property type="term" value="F:xenobiotic transmembrane transporter activity"/>
    <property type="evidence" value="ECO:0007669"/>
    <property type="project" value="TreeGrafter"/>
</dbReference>
<protein>
    <recommendedName>
        <fullName evidence="3">Acriflavin resistance protein</fullName>
    </recommendedName>
</protein>
<dbReference type="Pfam" id="PF00873">
    <property type="entry name" value="ACR_tran"/>
    <property type="match status" value="1"/>
</dbReference>
<dbReference type="Gene3D" id="3.30.70.1320">
    <property type="entry name" value="Multidrug efflux transporter AcrB pore domain like"/>
    <property type="match status" value="1"/>
</dbReference>
<feature type="transmembrane region" description="Helical" evidence="1">
    <location>
        <begin position="157"/>
        <end position="176"/>
    </location>
</feature>
<dbReference type="PANTHER" id="PTHR32063:SF0">
    <property type="entry name" value="SWARMING MOTILITY PROTEIN SWRC"/>
    <property type="match status" value="1"/>
</dbReference>
<evidence type="ECO:0008006" key="3">
    <source>
        <dbReference type="Google" id="ProtNLM"/>
    </source>
</evidence>